<dbReference type="EMBL" id="JAWDGP010004277">
    <property type="protein sequence ID" value="KAK3765807.1"/>
    <property type="molecule type" value="Genomic_DNA"/>
</dbReference>
<evidence type="ECO:0000313" key="2">
    <source>
        <dbReference type="EMBL" id="KAK3765807.1"/>
    </source>
</evidence>
<gene>
    <name evidence="2" type="ORF">RRG08_026277</name>
</gene>
<keyword evidence="3" id="KW-1185">Reference proteome</keyword>
<dbReference type="Proteomes" id="UP001283361">
    <property type="component" value="Unassembled WGS sequence"/>
</dbReference>
<sequence length="117" mass="13544">MYTAPELPFYEGTIDRHDSYYQFSPSYMKFADDAPGPPTPPLSRRKQNRQIQGAERDRCTKIRKDFTAREPNRFLFLNPSLALTKPHSEIFWIHSVLLGACDAHPSRSKAYALAKLW</sequence>
<evidence type="ECO:0000313" key="3">
    <source>
        <dbReference type="Proteomes" id="UP001283361"/>
    </source>
</evidence>
<evidence type="ECO:0000256" key="1">
    <source>
        <dbReference type="SAM" id="MobiDB-lite"/>
    </source>
</evidence>
<comment type="caution">
    <text evidence="2">The sequence shown here is derived from an EMBL/GenBank/DDBJ whole genome shotgun (WGS) entry which is preliminary data.</text>
</comment>
<dbReference type="AlphaFoldDB" id="A0AAE0ZCA8"/>
<feature type="region of interest" description="Disordered" evidence="1">
    <location>
        <begin position="31"/>
        <end position="59"/>
    </location>
</feature>
<protein>
    <submittedName>
        <fullName evidence="2">Uncharacterized protein</fullName>
    </submittedName>
</protein>
<organism evidence="2 3">
    <name type="scientific">Elysia crispata</name>
    <name type="common">lettuce slug</name>
    <dbReference type="NCBI Taxonomy" id="231223"/>
    <lineage>
        <taxon>Eukaryota</taxon>
        <taxon>Metazoa</taxon>
        <taxon>Spiralia</taxon>
        <taxon>Lophotrochozoa</taxon>
        <taxon>Mollusca</taxon>
        <taxon>Gastropoda</taxon>
        <taxon>Heterobranchia</taxon>
        <taxon>Euthyneura</taxon>
        <taxon>Panpulmonata</taxon>
        <taxon>Sacoglossa</taxon>
        <taxon>Placobranchoidea</taxon>
        <taxon>Plakobranchidae</taxon>
        <taxon>Elysia</taxon>
    </lineage>
</organism>
<name>A0AAE0ZCA8_9GAST</name>
<proteinExistence type="predicted"/>
<accession>A0AAE0ZCA8</accession>
<reference evidence="2" key="1">
    <citation type="journal article" date="2023" name="G3 (Bethesda)">
        <title>A reference genome for the long-term kleptoplast-retaining sea slug Elysia crispata morphotype clarki.</title>
        <authorList>
            <person name="Eastman K.E."/>
            <person name="Pendleton A.L."/>
            <person name="Shaikh M.A."/>
            <person name="Suttiyut T."/>
            <person name="Ogas R."/>
            <person name="Tomko P."/>
            <person name="Gavelis G."/>
            <person name="Widhalm J.R."/>
            <person name="Wisecaver J.H."/>
        </authorList>
    </citation>
    <scope>NUCLEOTIDE SEQUENCE</scope>
    <source>
        <strain evidence="2">ECLA1</strain>
    </source>
</reference>